<comment type="caution">
    <text evidence="1">The sequence shown here is derived from an EMBL/GenBank/DDBJ whole genome shotgun (WGS) entry which is preliminary data.</text>
</comment>
<evidence type="ECO:0000313" key="1">
    <source>
        <dbReference type="EMBL" id="KAL3280776.1"/>
    </source>
</evidence>
<evidence type="ECO:0000313" key="2">
    <source>
        <dbReference type="Proteomes" id="UP001516400"/>
    </source>
</evidence>
<dbReference type="AlphaFoldDB" id="A0ABD2NPW3"/>
<gene>
    <name evidence="1" type="ORF">HHI36_004008</name>
</gene>
<proteinExistence type="predicted"/>
<dbReference type="EMBL" id="JABFTP020000144">
    <property type="protein sequence ID" value="KAL3280776.1"/>
    <property type="molecule type" value="Genomic_DNA"/>
</dbReference>
<name>A0ABD2NPW3_9CUCU</name>
<reference evidence="1 2" key="1">
    <citation type="journal article" date="2021" name="BMC Biol.">
        <title>Horizontally acquired antibacterial genes associated with adaptive radiation of ladybird beetles.</title>
        <authorList>
            <person name="Li H.S."/>
            <person name="Tang X.F."/>
            <person name="Huang Y.H."/>
            <person name="Xu Z.Y."/>
            <person name="Chen M.L."/>
            <person name="Du X.Y."/>
            <person name="Qiu B.Y."/>
            <person name="Chen P.T."/>
            <person name="Zhang W."/>
            <person name="Slipinski A."/>
            <person name="Escalona H.E."/>
            <person name="Waterhouse R.M."/>
            <person name="Zwick A."/>
            <person name="Pang H."/>
        </authorList>
    </citation>
    <scope>NUCLEOTIDE SEQUENCE [LARGE SCALE GENOMIC DNA]</scope>
    <source>
        <strain evidence="1">SYSU2018</strain>
    </source>
</reference>
<sequence>VGHDDSEDSHRTDIVNSINQIKPLVWWIVYQLDTEAIREEEECTVSYLDELSRYVGGNYQD</sequence>
<feature type="non-terminal residue" evidence="1">
    <location>
        <position position="1"/>
    </location>
</feature>
<organism evidence="1 2">
    <name type="scientific">Cryptolaemus montrouzieri</name>
    <dbReference type="NCBI Taxonomy" id="559131"/>
    <lineage>
        <taxon>Eukaryota</taxon>
        <taxon>Metazoa</taxon>
        <taxon>Ecdysozoa</taxon>
        <taxon>Arthropoda</taxon>
        <taxon>Hexapoda</taxon>
        <taxon>Insecta</taxon>
        <taxon>Pterygota</taxon>
        <taxon>Neoptera</taxon>
        <taxon>Endopterygota</taxon>
        <taxon>Coleoptera</taxon>
        <taxon>Polyphaga</taxon>
        <taxon>Cucujiformia</taxon>
        <taxon>Coccinelloidea</taxon>
        <taxon>Coccinellidae</taxon>
        <taxon>Scymninae</taxon>
        <taxon>Scymnini</taxon>
        <taxon>Cryptolaemus</taxon>
    </lineage>
</organism>
<dbReference type="Proteomes" id="UP001516400">
    <property type="component" value="Unassembled WGS sequence"/>
</dbReference>
<protein>
    <submittedName>
        <fullName evidence="1">Uncharacterized protein</fullName>
    </submittedName>
</protein>
<accession>A0ABD2NPW3</accession>
<keyword evidence="2" id="KW-1185">Reference proteome</keyword>